<organism evidence="2 3">
    <name type="scientific">Cotesia typhae</name>
    <dbReference type="NCBI Taxonomy" id="2053667"/>
    <lineage>
        <taxon>Eukaryota</taxon>
        <taxon>Metazoa</taxon>
        <taxon>Ecdysozoa</taxon>
        <taxon>Arthropoda</taxon>
        <taxon>Hexapoda</taxon>
        <taxon>Insecta</taxon>
        <taxon>Pterygota</taxon>
        <taxon>Neoptera</taxon>
        <taxon>Endopterygota</taxon>
        <taxon>Hymenoptera</taxon>
        <taxon>Apocrita</taxon>
        <taxon>Ichneumonoidea</taxon>
        <taxon>Braconidae</taxon>
        <taxon>Microgastrinae</taxon>
        <taxon>Cotesia</taxon>
    </lineage>
</organism>
<feature type="compositionally biased region" description="Basic and acidic residues" evidence="1">
    <location>
        <begin position="1"/>
        <end position="39"/>
    </location>
</feature>
<feature type="compositionally biased region" description="Polar residues" evidence="1">
    <location>
        <begin position="2912"/>
        <end position="2939"/>
    </location>
</feature>
<dbReference type="EMBL" id="JAAOIC020000044">
    <property type="protein sequence ID" value="KAG8038194.1"/>
    <property type="molecule type" value="Genomic_DNA"/>
</dbReference>
<protein>
    <recommendedName>
        <fullName evidence="4">Titin</fullName>
    </recommendedName>
</protein>
<feature type="region of interest" description="Disordered" evidence="1">
    <location>
        <begin position="2885"/>
        <end position="3044"/>
    </location>
</feature>
<accession>A0A8J5V8U8</accession>
<feature type="region of interest" description="Disordered" evidence="1">
    <location>
        <begin position="3334"/>
        <end position="3356"/>
    </location>
</feature>
<feature type="compositionally biased region" description="Basic and acidic residues" evidence="1">
    <location>
        <begin position="3339"/>
        <end position="3351"/>
    </location>
</feature>
<feature type="compositionally biased region" description="Basic and acidic residues" evidence="1">
    <location>
        <begin position="2962"/>
        <end position="2979"/>
    </location>
</feature>
<feature type="region of interest" description="Disordered" evidence="1">
    <location>
        <begin position="3376"/>
        <end position="3399"/>
    </location>
</feature>
<feature type="compositionally biased region" description="Low complexity" evidence="1">
    <location>
        <begin position="2980"/>
        <end position="2997"/>
    </location>
</feature>
<proteinExistence type="predicted"/>
<sequence length="3624" mass="396930">MDKYEDTQLVHETLHKEIQPEEHGSRVVEDTQEQDREVVDVEEESVVIERDEDRLVVKKPKKDTRKKREEEEKVVVVEEEEIVTKRIRKPTGKQKVEVEIEEIVEEEEEEEKRKKVIKAKRPQKGEEEIDFEEAEDFETIRDRAVPSVPVNTSVQSHEIVPLRRTAEQAPGKPESETARVTLDTVNALVEQYVPVQESEDKISKIKPDEKKALVSIAPVEPYSTTEITVQGSHGEFKGIFKPTTFEATPGVVTKPKESLQVTETLASDAKITGLDLKQALTIQKADVALTLQEATTVSETTVNQGEVPSQDFVAPAAVTAEDIMLPNISLSVYEVNEAVTEDKLEQSKTISAKPRVNISAVEPLTVEEVQTEDKPGKYYPELIVPTEMATTTVVAQKLFITEEMHAPEKEGEYVPGRLPIGQKAQVGVSEGGEAPMIGEQPIQEMEGVFVPGKKVDTVEAETNVNVLESFTVSTVETQHQEVNLVVEETKKAVADFNVVETSSVFTTETVTSEKEVEYKPEERPTVKTADSSILPLEIGSVSSTIVQESEGVYNEQVKPTSAIAETSLRPEEHVMVSQVETADLPSKFSEDLKYVTESGTVSVQLTEAKVVQETFTHDREEKFDYSAKPEEKIVDLIYDSVKGIEVFQTTSVDKEGHLEIYEMPESHRGKVVPTHSIMSLQIEETQPEDNVQKLDKLVPVTGKAKVGHDNLVETVVDITVVDEGLKPVEKDKVPESKFAEIGLNEVESVKTTEIIVNETEEDYRSVSKMESVFATTGFTTQSAVELQEVRTESPTGELPEEVRVSGMAQTSAVPLESVSVALHEVAEKEDVYTADIKPETKTASIDYTETRSGASVLEVLTHDLENEYQPGEKPRDFMASSSIDSRTIAMKSEVLIEQSAGKMSDDKPKTAKAFETQEAIDELVVVETNVAEAEKPRLEEAKPIEQNAQLDITTSENVSVMEITTAHAEETLQTEELVSEKTITMKLTSTHEVAQTEETVVANNIDDLSEVRPKTESATLHQSGLEIVQQIELTVSEKESILPEDVKPSLKNVDISFTEGESVQVQMTHSEHKEGQLADRVKPKSFEASIDFEVQGVASQYEVMSDTGFGELKTEVPQDARPSASLLPYETAVAEEVQTRETEAPLKEIQPDNRVAEMSFEIGESVIVSTVETGDKERPLEEIEKPENKLATFDFEMHPVAEASETITQDGTGEFTVEKTQPATALMDHITHKSIVMLETSVGDREGNIDNFVRPEGKVVDVAFEEAKISLSVTETISSDKEREYVSNEDIATEKATFNFDAHRVAELTEVTASSITDELKEKAPTSAVAKEEQLPFEGVIQTEAVVSEKEREFLEKPVIATNKAEMIIGDQGNVTTVSEVIIVDKEGSLKIPKKPEERRASIDITGHPIAEKIEVTVDSSAGVLEKLQKVSASATPSQTPLESVTRIETQPSESEGLLTKDLKPTKALADLSVVEDQSIQVTMVTIEDKESSYTPKDLPETKIADKALVGGHLVAETTEHVVDFSTEIITEEKTELSTAVLDQIPFNPLTSSQMIVGETEDHFVPDVKPEDHTAKVDVEFGRSTVTISQVLTGDKETTYTPEVFPSERAASMNINSTHEIAETTSTDVQDALGDIERMKLDSVKAITSQEVFRSLQVSQEIPQDKEQFFEGKFKANVKDVEVFIEEGKGVTTITEITTQAKEGTLDDLVRPEAREAVPTITSGHEVAEQTEVVADLLVGQVEALQTTSATARIGQKPYETVQLIEEFLGERESDHFEVKTVTSSAKVAVDEQSSVIVATTMTQDDEQELLVPKKPKEEMAKPGVEGKEVALQSEVVPKEGVDDLLVTKPTEAVAKSTQGTFESVNVIEAMPEELGSDFTGKFKPDQRSAAVSFVEGKSVTINEVMIQDKEGAVTVVKHIEGVAEVKLTRVGQDVAQKTEIIVDQSVGSIASFKSDSRKAHPTQDTLESVIIEEVPTGETEGNFVDYPKAISNKITPTFEEGHSVSITEVTSGEREKVFEEQKLLESRTAETTVIAQHGSILTTVVDSRVDVKTEVSVDERTPQTATPSQDTFESVTVSENIIEETEKTFEGKFKPATQTANIDVQEVKSVQVSETMSEFKEESFEGTPKIHTVQAKPEFSVLETVQKSQVETIHSIGEVKDETTVSSQATMTQTTMESVIKTETMTSERESTFEGKFKPDEHKGVAQMEGLSTVTVTEILSNEIEDTLTIDQQPKDRRALPNITGREVAETMEVETIVGPEEFDKFKGPEGVKGRPQVDTLMSVIVSQTVSNETEEFLPGLEVPSQKSIQANLDTREIAEVSEVETILTVGDFVKAVSPEEKKGKPEIEEFAPLTVSQVLSHEAEVEMPSPEKPSKQIAQPSLLGREIAETSQVETLLSAQKFTEESAPEERKVTFGLEEMTSLIVSQTISEEVEKILPGEEKPSTKKVQFDIVGHDVAETSQVLTFASFNQFEEKKPGEQKGKPGLEEHSSVTVSQVISNEAEENLASAEVPSTRTAQSNLSGREIAETSEVETLMNAENLAKDSAPKEEQGKLGLEEMTSLIVSQTVSSEAENLLPGEEIPSTKTAQLEILGHDIAETSQVITMSSTGDFVKDKAPEEKKGQPSLEEMTSLIVSQTVSGEVEEQLPGQEKPSTKTAQPDIMSRDVAETTQVITLNGFEEFTEDQPVQQKSKPGFAELTSITISQVVSSEAETDMPTAEQPTTKTAEAEIFGHDIAETSQIVALSNTSDFVDEQTPEGKKGQPTLEEMTSLIISQTISGEFEEVLPGQEKPTTKTAQSDIIGRDIAQTTQVITMNNFGEFTEDKVVTEMSKSSFEELTSLTVSQVVSSEAEKEMPSAEKPTSNIAQSDILGHDIAETTQVVTMSSTGEFVEDKAPEQKKGQPSLEEMTSLIVSQTVSGESEQQLPGHEQPSSKTAQPDISGRDVAEISQVITLNGFGEFTEVKPEEQRGKPGLEEHSSVNVSQVVSNEVEEVLPSPEVPKEKKAEPNLSGREIAESIEVTTHLTTDDFSAPQAPEGQKGKPGLDEMVSVIVSQTISNESENILPIQAPSEVTAQPNLLGRETAETMQMTTVSHVQELVSETTPEGQRVKSRLDEFSSLIVSTALSNEAEVALPSPEVPTGKTAQPSLFGREVAETSQVLTMTSAQDLASSKLPETAQGMPGVDGLTSAIVSQVLSNEIEEQLPGREVPNEKTAQPQMTGRDIAMTSQTITLSSTEEFVSSMKPEEQEGIPNVEEFKSVTVSQVISNEFGEKLPSAEIPSEGLAKSSLSGREAAETIQVTTVSNTEELVKEKAPEGQAVRPIVDELASLTISQVDTNEAEKSLPEDEKPKKYQAMKQMDSIEVAETTEVITVTTTEKLQEHAVPEEQRGRPNLEELVSLSISEVTQGETEDILPSPDVPNKQLADSSLISRPVAEKSQVLATTTTEELLSAPKPEGKKAVSKRIPFETFEQTIQQTHEAESTLTISKTATSAHAEVSIKTSKSVEVTQVVATEKEAKEVIKGMASEVNAQPDIMESQVAVTSEVLPKSTVSEFDVAKPDMKTARKVDEENRSVIVTDFETLEEMESEFPESVKPFSKSATVTYESEHLEPYVGKYLYSFSRSV</sequence>
<feature type="compositionally biased region" description="Basic and acidic residues" evidence="1">
    <location>
        <begin position="2476"/>
        <end position="2492"/>
    </location>
</feature>
<keyword evidence="3" id="KW-1185">Reference proteome</keyword>
<feature type="region of interest" description="Disordered" evidence="1">
    <location>
        <begin position="2639"/>
        <end position="2662"/>
    </location>
</feature>
<feature type="region of interest" description="Disordered" evidence="1">
    <location>
        <begin position="1"/>
        <end position="43"/>
    </location>
</feature>
<evidence type="ECO:0000313" key="3">
    <source>
        <dbReference type="Proteomes" id="UP000729913"/>
    </source>
</evidence>
<evidence type="ECO:0000313" key="2">
    <source>
        <dbReference type="EMBL" id="KAG8038194.1"/>
    </source>
</evidence>
<feature type="compositionally biased region" description="Polar residues" evidence="1">
    <location>
        <begin position="2513"/>
        <end position="2524"/>
    </location>
</feature>
<comment type="caution">
    <text evidence="2">The sequence shown here is derived from an EMBL/GenBank/DDBJ whole genome shotgun (WGS) entry which is preliminary data.</text>
</comment>
<evidence type="ECO:0000256" key="1">
    <source>
        <dbReference type="SAM" id="MobiDB-lite"/>
    </source>
</evidence>
<name>A0A8J5V8U8_9HYME</name>
<feature type="region of interest" description="Disordered" evidence="1">
    <location>
        <begin position="2476"/>
        <end position="2495"/>
    </location>
</feature>
<feature type="compositionally biased region" description="Polar residues" evidence="1">
    <location>
        <begin position="3020"/>
        <end position="3029"/>
    </location>
</feature>
<feature type="compositionally biased region" description="Basic and acidic residues" evidence="1">
    <location>
        <begin position="2892"/>
        <end position="2901"/>
    </location>
</feature>
<gene>
    <name evidence="2" type="ORF">G9C98_006520</name>
</gene>
<feature type="region of interest" description="Disordered" evidence="1">
    <location>
        <begin position="2847"/>
        <end position="2867"/>
    </location>
</feature>
<feature type="region of interest" description="Disordered" evidence="1">
    <location>
        <begin position="2505"/>
        <end position="2525"/>
    </location>
</feature>
<evidence type="ECO:0008006" key="4">
    <source>
        <dbReference type="Google" id="ProtNLM"/>
    </source>
</evidence>
<reference evidence="2" key="1">
    <citation type="submission" date="2020-03" db="EMBL/GenBank/DDBJ databases">
        <authorList>
            <person name="Chebbi M.A."/>
            <person name="Drezen J.M."/>
        </authorList>
    </citation>
    <scope>NUCLEOTIDE SEQUENCE</scope>
    <source>
        <tissue evidence="2">Whole body</tissue>
    </source>
</reference>
<feature type="region of interest" description="Disordered" evidence="1">
    <location>
        <begin position="104"/>
        <end position="135"/>
    </location>
</feature>
<dbReference type="Proteomes" id="UP000729913">
    <property type="component" value="Unassembled WGS sequence"/>
</dbReference>
<reference evidence="2" key="2">
    <citation type="submission" date="2021-04" db="EMBL/GenBank/DDBJ databases">
        <title>Genome-wide patterns of bracovirus chromosomal integration into multiple host tissues during parasitism.</title>
        <authorList>
            <person name="Chebbi M.A.C."/>
        </authorList>
    </citation>
    <scope>NUCLEOTIDE SEQUENCE</scope>
    <source>
        <tissue evidence="2">Whole body</tissue>
    </source>
</reference>
<feature type="compositionally biased region" description="Basic and acidic residues" evidence="1">
    <location>
        <begin position="3378"/>
        <end position="3394"/>
    </location>
</feature>
<dbReference type="OrthoDB" id="2152335at2759"/>